<organism evidence="10 11">
    <name type="scientific">Aphanomyces invadans</name>
    <dbReference type="NCBI Taxonomy" id="157072"/>
    <lineage>
        <taxon>Eukaryota</taxon>
        <taxon>Sar</taxon>
        <taxon>Stramenopiles</taxon>
        <taxon>Oomycota</taxon>
        <taxon>Saprolegniomycetes</taxon>
        <taxon>Saprolegniales</taxon>
        <taxon>Verrucalvaceae</taxon>
        <taxon>Aphanomyces</taxon>
    </lineage>
</organism>
<keyword evidence="11" id="KW-1185">Reference proteome</keyword>
<dbReference type="Pfam" id="PF13450">
    <property type="entry name" value="NAD_binding_8"/>
    <property type="match status" value="1"/>
</dbReference>
<evidence type="ECO:0000256" key="2">
    <source>
        <dbReference type="ARBA" id="ARBA00009967"/>
    </source>
</evidence>
<keyword evidence="3" id="KW-0285">Flavoprotein</keyword>
<comment type="cofactor">
    <cofactor evidence="1">
        <name>FAD</name>
        <dbReference type="ChEBI" id="CHEBI:57692"/>
    </cofactor>
</comment>
<dbReference type="GO" id="GO:0030328">
    <property type="term" value="P:prenylcysteine catabolic process"/>
    <property type="evidence" value="ECO:0007669"/>
    <property type="project" value="InterPro"/>
</dbReference>
<evidence type="ECO:0000313" key="11">
    <source>
        <dbReference type="Proteomes" id="UP000285060"/>
    </source>
</evidence>
<dbReference type="PANTHER" id="PTHR15944:SF0">
    <property type="entry name" value="PRENYLCYSTEINE LYASE DOMAIN-CONTAINING PROTEIN"/>
    <property type="match status" value="1"/>
</dbReference>
<dbReference type="GO" id="GO:0001735">
    <property type="term" value="F:prenylcysteine oxidase activity"/>
    <property type="evidence" value="ECO:0007669"/>
    <property type="project" value="InterPro"/>
</dbReference>
<evidence type="ECO:0000256" key="3">
    <source>
        <dbReference type="ARBA" id="ARBA00022630"/>
    </source>
</evidence>
<evidence type="ECO:0000256" key="6">
    <source>
        <dbReference type="ARBA" id="ARBA00023002"/>
    </source>
</evidence>
<dbReference type="InterPro" id="IPR036188">
    <property type="entry name" value="FAD/NAD-bd_sf"/>
</dbReference>
<comment type="caution">
    <text evidence="10">The sequence shown here is derived from an EMBL/GenBank/DDBJ whole genome shotgun (WGS) entry which is preliminary data.</text>
</comment>
<protein>
    <recommendedName>
        <fullName evidence="9">Prenylcysteine lyase domain-containing protein</fullName>
    </recommendedName>
</protein>
<evidence type="ECO:0000259" key="9">
    <source>
        <dbReference type="Pfam" id="PF07156"/>
    </source>
</evidence>
<keyword evidence="4 8" id="KW-0732">Signal</keyword>
<evidence type="ECO:0000256" key="8">
    <source>
        <dbReference type="SAM" id="SignalP"/>
    </source>
</evidence>
<name>A0A418AUF7_9STRA</name>
<dbReference type="SUPFAM" id="SSF51905">
    <property type="entry name" value="FAD/NAD(P)-binding domain"/>
    <property type="match status" value="1"/>
</dbReference>
<gene>
    <name evidence="10" type="ORF">DYB32_005505</name>
</gene>
<keyword evidence="7" id="KW-0325">Glycoprotein</keyword>
<dbReference type="GO" id="GO:0030327">
    <property type="term" value="P:prenylated protein catabolic process"/>
    <property type="evidence" value="ECO:0007669"/>
    <property type="project" value="TreeGrafter"/>
</dbReference>
<evidence type="ECO:0000256" key="1">
    <source>
        <dbReference type="ARBA" id="ARBA00001974"/>
    </source>
</evidence>
<feature type="signal peptide" evidence="8">
    <location>
        <begin position="1"/>
        <end position="19"/>
    </location>
</feature>
<keyword evidence="5" id="KW-0274">FAD</keyword>
<reference evidence="10 11" key="1">
    <citation type="submission" date="2018-08" db="EMBL/GenBank/DDBJ databases">
        <title>Aphanomyces genome sequencing and annotation.</title>
        <authorList>
            <person name="Minardi D."/>
            <person name="Oidtmann B."/>
            <person name="Van Der Giezen M."/>
            <person name="Studholme D.J."/>
        </authorList>
    </citation>
    <scope>NUCLEOTIDE SEQUENCE [LARGE SCALE GENOMIC DNA]</scope>
    <source>
        <strain evidence="10 11">NJM0002</strain>
    </source>
</reference>
<evidence type="ECO:0000256" key="4">
    <source>
        <dbReference type="ARBA" id="ARBA00022729"/>
    </source>
</evidence>
<comment type="similarity">
    <text evidence="2">Belongs to the prenylcysteine oxidase family.</text>
</comment>
<feature type="domain" description="Prenylcysteine lyase" evidence="9">
    <location>
        <begin position="155"/>
        <end position="417"/>
    </location>
</feature>
<keyword evidence="6" id="KW-0560">Oxidoreductase</keyword>
<dbReference type="InterPro" id="IPR010795">
    <property type="entry name" value="Prenylcys_lyase"/>
</dbReference>
<evidence type="ECO:0000313" key="10">
    <source>
        <dbReference type="EMBL" id="RHY29036.1"/>
    </source>
</evidence>
<dbReference type="PANTHER" id="PTHR15944">
    <property type="entry name" value="FARNESYLCYSTEINE LYASE"/>
    <property type="match status" value="1"/>
</dbReference>
<proteinExistence type="inferred from homology"/>
<dbReference type="Gene3D" id="3.50.50.60">
    <property type="entry name" value="FAD/NAD(P)-binding domain"/>
    <property type="match status" value="1"/>
</dbReference>
<dbReference type="Proteomes" id="UP000285060">
    <property type="component" value="Unassembled WGS sequence"/>
</dbReference>
<evidence type="ECO:0000256" key="7">
    <source>
        <dbReference type="ARBA" id="ARBA00023180"/>
    </source>
</evidence>
<accession>A0A418AUF7</accession>
<feature type="chain" id="PRO_5019083732" description="Prenylcysteine lyase domain-containing protein" evidence="8">
    <location>
        <begin position="20"/>
        <end position="434"/>
    </location>
</feature>
<sequence>MGARLVASFGLAVAAVAHAALEPQRVCIVGGGVGGSATASFLRDLVPDPSAVEIVVFEQHDVVGGRIATFDYHGTTIEAGGTVFLTGNEYIMQFTKALNLTLRIPGDTLASPPQMAIFNGREIVFQTSPISWWNMAKLVWRYGPSSLRAFQSVTKLVEAGVSPQLINELLAGITRVNYGQNTTMTALAGAVGLAGSGDDLRSVRGGNPLMIQGLLKRAQAVVRTKTKVHSIQTTPSLQVDTSNGLVSCQAVVVATPLELTDMALPPSIETPHRPFQTTHATFVQGELNGSKFEVAGPVAAGVVLTTESSNLPFSSMGLQHQRVDAANETVSLFKVFSRSRWSEDHVKEWFDDGASVVKRFPWRAYPTYITPEPIPKFKLADGVYYVNAIESAASAMEMSAVGARNVALLIANQLKKTPSVYEATDDAKAAMDEL</sequence>
<dbReference type="EMBL" id="QUSY01000490">
    <property type="protein sequence ID" value="RHY29036.1"/>
    <property type="molecule type" value="Genomic_DNA"/>
</dbReference>
<dbReference type="InterPro" id="IPR017046">
    <property type="entry name" value="Prenylcysteine_Oxase1"/>
</dbReference>
<dbReference type="Pfam" id="PF07156">
    <property type="entry name" value="Prenylcys_lyase"/>
    <property type="match status" value="1"/>
</dbReference>
<dbReference type="AlphaFoldDB" id="A0A418AUF7"/>
<evidence type="ECO:0000256" key="5">
    <source>
        <dbReference type="ARBA" id="ARBA00022827"/>
    </source>
</evidence>
<dbReference type="VEuPathDB" id="FungiDB:H310_10802"/>